<dbReference type="EMBL" id="CAJVQB010033433">
    <property type="protein sequence ID" value="CAG8819774.1"/>
    <property type="molecule type" value="Genomic_DNA"/>
</dbReference>
<accession>A0ABN7W8P5</accession>
<gene>
    <name evidence="2" type="ORF">GMARGA_LOCUS27394</name>
</gene>
<proteinExistence type="predicted"/>
<organism evidence="2 3">
    <name type="scientific">Gigaspora margarita</name>
    <dbReference type="NCBI Taxonomy" id="4874"/>
    <lineage>
        <taxon>Eukaryota</taxon>
        <taxon>Fungi</taxon>
        <taxon>Fungi incertae sedis</taxon>
        <taxon>Mucoromycota</taxon>
        <taxon>Glomeromycotina</taxon>
        <taxon>Glomeromycetes</taxon>
        <taxon>Diversisporales</taxon>
        <taxon>Gigasporaceae</taxon>
        <taxon>Gigaspora</taxon>
    </lineage>
</organism>
<keyword evidence="3" id="KW-1185">Reference proteome</keyword>
<feature type="region of interest" description="Disordered" evidence="1">
    <location>
        <begin position="1"/>
        <end position="36"/>
    </location>
</feature>
<dbReference type="Proteomes" id="UP000789901">
    <property type="component" value="Unassembled WGS sequence"/>
</dbReference>
<evidence type="ECO:0000313" key="3">
    <source>
        <dbReference type="Proteomes" id="UP000789901"/>
    </source>
</evidence>
<evidence type="ECO:0000256" key="1">
    <source>
        <dbReference type="SAM" id="MobiDB-lite"/>
    </source>
</evidence>
<feature type="non-terminal residue" evidence="2">
    <location>
        <position position="53"/>
    </location>
</feature>
<feature type="compositionally biased region" description="Basic and acidic residues" evidence="1">
    <location>
        <begin position="12"/>
        <end position="25"/>
    </location>
</feature>
<name>A0ABN7W8P5_GIGMA</name>
<comment type="caution">
    <text evidence="2">The sequence shown here is derived from an EMBL/GenBank/DDBJ whole genome shotgun (WGS) entry which is preliminary data.</text>
</comment>
<protein>
    <submittedName>
        <fullName evidence="2">38692_t:CDS:1</fullName>
    </submittedName>
</protein>
<reference evidence="2 3" key="1">
    <citation type="submission" date="2021-06" db="EMBL/GenBank/DDBJ databases">
        <authorList>
            <person name="Kallberg Y."/>
            <person name="Tangrot J."/>
            <person name="Rosling A."/>
        </authorList>
    </citation>
    <scope>NUCLEOTIDE SEQUENCE [LARGE SCALE GENOMIC DNA]</scope>
    <source>
        <strain evidence="2 3">120-4 pot B 10/14</strain>
    </source>
</reference>
<sequence length="53" mass="5889">MTMEAGPSNRANPKEERNEQSKMRNELPQGNYPSTPILNSMIIDLVPAEMSIG</sequence>
<evidence type="ECO:0000313" key="2">
    <source>
        <dbReference type="EMBL" id="CAG8819774.1"/>
    </source>
</evidence>